<accession>A2EEN4</accession>
<keyword evidence="6" id="KW-0547">Nucleotide-binding</keyword>
<dbReference type="OrthoDB" id="439028at2759"/>
<evidence type="ECO:0000313" key="13">
    <source>
        <dbReference type="Proteomes" id="UP000001542"/>
    </source>
</evidence>
<dbReference type="InterPro" id="IPR001267">
    <property type="entry name" value="Thymidine_kinase"/>
</dbReference>
<dbReference type="Pfam" id="PF00265">
    <property type="entry name" value="TK"/>
    <property type="match status" value="2"/>
</dbReference>
<dbReference type="Gene3D" id="3.40.50.300">
    <property type="entry name" value="P-loop containing nucleotide triphosphate hydrolases"/>
    <property type="match status" value="2"/>
</dbReference>
<gene>
    <name evidence="12" type="ORF">TVAG_050740</name>
</gene>
<evidence type="ECO:0000256" key="7">
    <source>
        <dbReference type="ARBA" id="ARBA00022777"/>
    </source>
</evidence>
<keyword evidence="4" id="KW-0808">Transferase</keyword>
<proteinExistence type="inferred from homology"/>
<dbReference type="InterPro" id="IPR027417">
    <property type="entry name" value="P-loop_NTPase"/>
</dbReference>
<dbReference type="GO" id="GO:0046104">
    <property type="term" value="P:thymidine metabolic process"/>
    <property type="evidence" value="ECO:0000318"/>
    <property type="project" value="GO_Central"/>
</dbReference>
<dbReference type="STRING" id="5722.A2EEN4"/>
<dbReference type="Gene3D" id="3.30.60.20">
    <property type="match status" value="1"/>
</dbReference>
<keyword evidence="7 12" id="KW-0418">Kinase</keyword>
<keyword evidence="8" id="KW-0862">Zinc</keyword>
<dbReference type="PANTHER" id="PTHR11441">
    <property type="entry name" value="THYMIDINE KINASE"/>
    <property type="match status" value="1"/>
</dbReference>
<keyword evidence="13" id="KW-1185">Reference proteome</keyword>
<dbReference type="GO" id="GO:0071897">
    <property type="term" value="P:DNA biosynthetic process"/>
    <property type="evidence" value="ECO:0007669"/>
    <property type="project" value="UniProtKB-KW"/>
</dbReference>
<dbReference type="GO" id="GO:0005524">
    <property type="term" value="F:ATP binding"/>
    <property type="evidence" value="ECO:0007669"/>
    <property type="project" value="UniProtKB-KW"/>
</dbReference>
<protein>
    <recommendedName>
        <fullName evidence="2">thymidine kinase</fullName>
        <ecNumber evidence="2">2.7.1.21</ecNumber>
    </recommendedName>
</protein>
<dbReference type="EC" id="2.7.1.21" evidence="2"/>
<evidence type="ECO:0000256" key="5">
    <source>
        <dbReference type="ARBA" id="ARBA00022723"/>
    </source>
</evidence>
<evidence type="ECO:0000256" key="1">
    <source>
        <dbReference type="ARBA" id="ARBA00007587"/>
    </source>
</evidence>
<evidence type="ECO:0000256" key="2">
    <source>
        <dbReference type="ARBA" id="ARBA00012118"/>
    </source>
</evidence>
<keyword evidence="9" id="KW-0067">ATP-binding</keyword>
<evidence type="ECO:0000256" key="10">
    <source>
        <dbReference type="ARBA" id="ARBA00048254"/>
    </source>
</evidence>
<comment type="catalytic activity">
    <reaction evidence="10">
        <text>thymidine + ATP = dTMP + ADP + H(+)</text>
        <dbReference type="Rhea" id="RHEA:19129"/>
        <dbReference type="ChEBI" id="CHEBI:15378"/>
        <dbReference type="ChEBI" id="CHEBI:17748"/>
        <dbReference type="ChEBI" id="CHEBI:30616"/>
        <dbReference type="ChEBI" id="CHEBI:63528"/>
        <dbReference type="ChEBI" id="CHEBI:456216"/>
        <dbReference type="EC" id="2.7.1.21"/>
    </reaction>
</comment>
<dbReference type="SUPFAM" id="SSF52540">
    <property type="entry name" value="P-loop containing nucleoside triphosphate hydrolases"/>
    <property type="match status" value="2"/>
</dbReference>
<organism evidence="12 13">
    <name type="scientific">Trichomonas vaginalis (strain ATCC PRA-98 / G3)</name>
    <dbReference type="NCBI Taxonomy" id="412133"/>
    <lineage>
        <taxon>Eukaryota</taxon>
        <taxon>Metamonada</taxon>
        <taxon>Parabasalia</taxon>
        <taxon>Trichomonadida</taxon>
        <taxon>Trichomonadidae</taxon>
        <taxon>Trichomonas</taxon>
    </lineage>
</organism>
<dbReference type="PANTHER" id="PTHR11441:SF0">
    <property type="entry name" value="THYMIDINE KINASE, CYTOSOLIC"/>
    <property type="match status" value="1"/>
</dbReference>
<dbReference type="SUPFAM" id="SSF57716">
    <property type="entry name" value="Glucocorticoid receptor-like (DNA-binding domain)"/>
    <property type="match status" value="1"/>
</dbReference>
<evidence type="ECO:0000256" key="6">
    <source>
        <dbReference type="ARBA" id="ARBA00022741"/>
    </source>
</evidence>
<dbReference type="eggNOG" id="KOG3125">
    <property type="taxonomic scope" value="Eukaryota"/>
</dbReference>
<dbReference type="InParanoid" id="A2EEN4"/>
<dbReference type="GO" id="GO:0004797">
    <property type="term" value="F:thymidine kinase activity"/>
    <property type="evidence" value="ECO:0000318"/>
    <property type="project" value="GO_Central"/>
</dbReference>
<dbReference type="VEuPathDB" id="TrichDB:TVAGG3_0981570"/>
<dbReference type="VEuPathDB" id="TrichDB:TVAG_050740"/>
<evidence type="ECO:0000256" key="11">
    <source>
        <dbReference type="RuleBase" id="RU004165"/>
    </source>
</evidence>
<dbReference type="EMBL" id="DS113369">
    <property type="protein sequence ID" value="EAY08840.1"/>
    <property type="molecule type" value="Genomic_DNA"/>
</dbReference>
<sequence>MQAGRIEVIVGPMFAGKTTEMLRRINRAEHGHRRVVVMKYDKDQRYSVNKVSTHDEYMHDAIPCNMLLPHLEECLGYEVIGVDEGQFFPDVVEFSEKLANFGRTVIVAALDGTFQRKPFGKVLDLMSKCESITKLSAVCSQTGSEAAFSKRIVNSTDVELIGGSESYVAASRAAFFGIQTSGMINLTVGPIKSGKTTELLRVLNRYLIAGRKAICLRPESAHDFHKSNVEIKFIQNLPSIEELNQYDIIGIDEAQNFENIADWADELANSGKVVMVSAVDGNENHVAYPSIVELFPRCEKVTKLDSICPLTGLPAPFTAVVDGLKFIPISRLGILYRASMGHVLNSTSTN</sequence>
<dbReference type="GO" id="GO:0046872">
    <property type="term" value="F:metal ion binding"/>
    <property type="evidence" value="ECO:0007669"/>
    <property type="project" value="UniProtKB-KW"/>
</dbReference>
<keyword evidence="3" id="KW-0237">DNA synthesis</keyword>
<dbReference type="RefSeq" id="XP_001321063.1">
    <property type="nucleotide sequence ID" value="XM_001321028.1"/>
</dbReference>
<keyword evidence="5" id="KW-0479">Metal-binding</keyword>
<dbReference type="AlphaFoldDB" id="A2EEN4"/>
<evidence type="ECO:0000256" key="9">
    <source>
        <dbReference type="ARBA" id="ARBA00022840"/>
    </source>
</evidence>
<dbReference type="KEGG" id="tva:4766748"/>
<comment type="similarity">
    <text evidence="1 11">Belongs to the thymidine kinase family.</text>
</comment>
<evidence type="ECO:0000256" key="3">
    <source>
        <dbReference type="ARBA" id="ARBA00022634"/>
    </source>
</evidence>
<evidence type="ECO:0000256" key="8">
    <source>
        <dbReference type="ARBA" id="ARBA00022833"/>
    </source>
</evidence>
<reference evidence="12" key="2">
    <citation type="journal article" date="2007" name="Science">
        <title>Draft genome sequence of the sexually transmitted pathogen Trichomonas vaginalis.</title>
        <authorList>
            <person name="Carlton J.M."/>
            <person name="Hirt R.P."/>
            <person name="Silva J.C."/>
            <person name="Delcher A.L."/>
            <person name="Schatz M."/>
            <person name="Zhao Q."/>
            <person name="Wortman J.R."/>
            <person name="Bidwell S.L."/>
            <person name="Alsmark U.C.M."/>
            <person name="Besteiro S."/>
            <person name="Sicheritz-Ponten T."/>
            <person name="Noel C.J."/>
            <person name="Dacks J.B."/>
            <person name="Foster P.G."/>
            <person name="Simillion C."/>
            <person name="Van de Peer Y."/>
            <person name="Miranda-Saavedra D."/>
            <person name="Barton G.J."/>
            <person name="Westrop G.D."/>
            <person name="Mueller S."/>
            <person name="Dessi D."/>
            <person name="Fiori P.L."/>
            <person name="Ren Q."/>
            <person name="Paulsen I."/>
            <person name="Zhang H."/>
            <person name="Bastida-Corcuera F.D."/>
            <person name="Simoes-Barbosa A."/>
            <person name="Brown M.T."/>
            <person name="Hayes R.D."/>
            <person name="Mukherjee M."/>
            <person name="Okumura C.Y."/>
            <person name="Schneider R."/>
            <person name="Smith A.J."/>
            <person name="Vanacova S."/>
            <person name="Villalvazo M."/>
            <person name="Haas B.J."/>
            <person name="Pertea M."/>
            <person name="Feldblyum T.V."/>
            <person name="Utterback T.R."/>
            <person name="Shu C.L."/>
            <person name="Osoegawa K."/>
            <person name="de Jong P.J."/>
            <person name="Hrdy I."/>
            <person name="Horvathova L."/>
            <person name="Zubacova Z."/>
            <person name="Dolezal P."/>
            <person name="Malik S.B."/>
            <person name="Logsdon J.M. Jr."/>
            <person name="Henze K."/>
            <person name="Gupta A."/>
            <person name="Wang C.C."/>
            <person name="Dunne R.L."/>
            <person name="Upcroft J.A."/>
            <person name="Upcroft P."/>
            <person name="White O."/>
            <person name="Salzberg S.L."/>
            <person name="Tang P."/>
            <person name="Chiu C.-H."/>
            <person name="Lee Y.-S."/>
            <person name="Embley T.M."/>
            <person name="Coombs G.H."/>
            <person name="Mottram J.C."/>
            <person name="Tachezy J."/>
            <person name="Fraser-Liggett C.M."/>
            <person name="Johnson P.J."/>
        </authorList>
    </citation>
    <scope>NUCLEOTIDE SEQUENCE [LARGE SCALE GENOMIC DNA]</scope>
    <source>
        <strain evidence="12">G3</strain>
    </source>
</reference>
<evidence type="ECO:0000256" key="4">
    <source>
        <dbReference type="ARBA" id="ARBA00022679"/>
    </source>
</evidence>
<dbReference type="FunFam" id="3.40.50.300:FF:000948">
    <property type="entry name" value="Thymidine kinase"/>
    <property type="match status" value="2"/>
</dbReference>
<name>A2EEN4_TRIV3</name>
<reference evidence="12" key="1">
    <citation type="submission" date="2006-10" db="EMBL/GenBank/DDBJ databases">
        <authorList>
            <person name="Amadeo P."/>
            <person name="Zhao Q."/>
            <person name="Wortman J."/>
            <person name="Fraser-Liggett C."/>
            <person name="Carlton J."/>
        </authorList>
    </citation>
    <scope>NUCLEOTIDE SEQUENCE</scope>
    <source>
        <strain evidence="12">G3</strain>
    </source>
</reference>
<evidence type="ECO:0000313" key="12">
    <source>
        <dbReference type="EMBL" id="EAY08840.1"/>
    </source>
</evidence>
<dbReference type="Proteomes" id="UP000001542">
    <property type="component" value="Unassembled WGS sequence"/>
</dbReference>